<name>A0A931H8B9_9BURK</name>
<dbReference type="AlphaFoldDB" id="A0A931H8B9"/>
<dbReference type="RefSeq" id="WP_196988298.1">
    <property type="nucleotide sequence ID" value="NZ_JADWYS010000001.1"/>
</dbReference>
<dbReference type="EMBL" id="JADWYS010000001">
    <property type="protein sequence ID" value="MBG9390565.1"/>
    <property type="molecule type" value="Genomic_DNA"/>
</dbReference>
<proteinExistence type="predicted"/>
<protein>
    <submittedName>
        <fullName evidence="1">Uncharacterized protein</fullName>
    </submittedName>
</protein>
<dbReference type="InterPro" id="IPR045397">
    <property type="entry name" value="TumE-like"/>
</dbReference>
<keyword evidence="2" id="KW-1185">Reference proteome</keyword>
<evidence type="ECO:0000313" key="2">
    <source>
        <dbReference type="Proteomes" id="UP000651050"/>
    </source>
</evidence>
<accession>A0A931H8B9</accession>
<sequence>MKPPDRAIDTLLDLDGSVFEQEGGFWMKVEARRIDPTEFVPHGIRYSLTLHNRHGKRVLGYDNAHAVKPPGKFKFAGQRLPYDHKHRSASDKGVPYTFASAQGLLEDFFAEVDKVVAAAIQGD</sequence>
<dbReference type="Proteomes" id="UP000651050">
    <property type="component" value="Unassembled WGS sequence"/>
</dbReference>
<organism evidence="1 2">
    <name type="scientific">Caenimonas aquaedulcis</name>
    <dbReference type="NCBI Taxonomy" id="2793270"/>
    <lineage>
        <taxon>Bacteria</taxon>
        <taxon>Pseudomonadati</taxon>
        <taxon>Pseudomonadota</taxon>
        <taxon>Betaproteobacteria</taxon>
        <taxon>Burkholderiales</taxon>
        <taxon>Comamonadaceae</taxon>
        <taxon>Caenimonas</taxon>
    </lineage>
</organism>
<gene>
    <name evidence="1" type="ORF">I5803_21215</name>
</gene>
<evidence type="ECO:0000313" key="1">
    <source>
        <dbReference type="EMBL" id="MBG9390565.1"/>
    </source>
</evidence>
<reference evidence="1" key="1">
    <citation type="submission" date="2020-11" db="EMBL/GenBank/DDBJ databases">
        <title>Bacterial whole genome sequence for Caenimonas sp. DR4.4.</title>
        <authorList>
            <person name="Le V."/>
            <person name="Ko S.-R."/>
            <person name="Ahn C.-Y."/>
            <person name="Oh H.-M."/>
        </authorList>
    </citation>
    <scope>NUCLEOTIDE SEQUENCE</scope>
    <source>
        <strain evidence="1">DR4.4</strain>
    </source>
</reference>
<dbReference type="Pfam" id="PF20126">
    <property type="entry name" value="TumE"/>
    <property type="match status" value="1"/>
</dbReference>
<comment type="caution">
    <text evidence="1">The sequence shown here is derived from an EMBL/GenBank/DDBJ whole genome shotgun (WGS) entry which is preliminary data.</text>
</comment>